<dbReference type="GO" id="GO:0006396">
    <property type="term" value="P:RNA processing"/>
    <property type="evidence" value="ECO:0007669"/>
    <property type="project" value="InterPro"/>
</dbReference>
<proteinExistence type="predicted"/>
<protein>
    <recommendedName>
        <fullName evidence="1">3'-phosphate/5'-hydroxy nucleic acid ligase</fullName>
        <ecNumber evidence="1">6.5.1.8</ecNumber>
    </recommendedName>
</protein>
<comment type="catalytic activity">
    <reaction evidence="8">
        <text>a 3'-end 3'-phospho-ribonucleotide-RNA + a 5'-end dephospho-ribonucleoside-RNA + GTP = a ribonucleotidyl-ribonucleotide-RNA + GMP + diphosphate</text>
        <dbReference type="Rhea" id="RHEA:68076"/>
        <dbReference type="Rhea" id="RHEA-COMP:10463"/>
        <dbReference type="Rhea" id="RHEA-COMP:13936"/>
        <dbReference type="Rhea" id="RHEA-COMP:17355"/>
        <dbReference type="ChEBI" id="CHEBI:33019"/>
        <dbReference type="ChEBI" id="CHEBI:37565"/>
        <dbReference type="ChEBI" id="CHEBI:58115"/>
        <dbReference type="ChEBI" id="CHEBI:83062"/>
        <dbReference type="ChEBI" id="CHEBI:138284"/>
        <dbReference type="ChEBI" id="CHEBI:173118"/>
        <dbReference type="EC" id="6.5.1.8"/>
    </reaction>
</comment>
<dbReference type="Pfam" id="PF01139">
    <property type="entry name" value="RtcB"/>
    <property type="match status" value="2"/>
</dbReference>
<keyword evidence="5" id="KW-0692">RNA repair</keyword>
<dbReference type="RefSeq" id="WP_008789418.1">
    <property type="nucleotide sequence ID" value="NZ_AKCB01000001.1"/>
</dbReference>
<comment type="cofactor">
    <cofactor evidence="11">
        <name>Mn(2+)</name>
        <dbReference type="ChEBI" id="CHEBI:29035"/>
    </cofactor>
    <text evidence="11">Binds 2 manganese ions per subunit.</text>
</comment>
<dbReference type="AlphaFoldDB" id="E7GC37"/>
<feature type="binding site" evidence="10">
    <location>
        <begin position="258"/>
        <end position="261"/>
    </location>
    <ligand>
        <name>GMP</name>
        <dbReference type="ChEBI" id="CHEBI:58115"/>
    </ligand>
</feature>
<keyword evidence="7 11" id="KW-0464">Manganese</keyword>
<dbReference type="EMBL" id="ADKX01000037">
    <property type="protein sequence ID" value="EFW04448.1"/>
    <property type="molecule type" value="Genomic_DNA"/>
</dbReference>
<keyword evidence="4 10" id="KW-0547">Nucleotide-binding</keyword>
<evidence type="ECO:0000256" key="8">
    <source>
        <dbReference type="ARBA" id="ARBA00047746"/>
    </source>
</evidence>
<dbReference type="InterPro" id="IPR036025">
    <property type="entry name" value="RtcB-like_sf"/>
</dbReference>
<feature type="active site" description="GMP-histidine intermediate" evidence="9">
    <location>
        <position position="258"/>
    </location>
</feature>
<evidence type="ECO:0000256" key="7">
    <source>
        <dbReference type="ARBA" id="ARBA00023211"/>
    </source>
</evidence>
<gene>
    <name evidence="12" type="ORF">HMPREF9488_02328</name>
</gene>
<dbReference type="Proteomes" id="UP000003157">
    <property type="component" value="Unassembled WGS sequence"/>
</dbReference>
<dbReference type="GO" id="GO:0170057">
    <property type="term" value="F:RNA ligase (GTP) activity"/>
    <property type="evidence" value="ECO:0007669"/>
    <property type="project" value="UniProtKB-EC"/>
</dbReference>
<dbReference type="STRING" id="100884.GCA_000269565_02445"/>
<evidence type="ECO:0000256" key="6">
    <source>
        <dbReference type="ARBA" id="ARBA00023134"/>
    </source>
</evidence>
<dbReference type="InterPro" id="IPR001233">
    <property type="entry name" value="RtcB"/>
</dbReference>
<feature type="binding site" evidence="11">
    <location>
        <position position="207"/>
    </location>
    <ligand>
        <name>Mn(2+)</name>
        <dbReference type="ChEBI" id="CHEBI:29035"/>
        <label>2</label>
    </ligand>
</feature>
<evidence type="ECO:0000256" key="5">
    <source>
        <dbReference type="ARBA" id="ARBA00022800"/>
    </source>
</evidence>
<keyword evidence="6 10" id="KW-0342">GTP-binding</keyword>
<dbReference type="SUPFAM" id="SSF103365">
    <property type="entry name" value="Hypothetical protein PH1602"/>
    <property type="match status" value="1"/>
</dbReference>
<evidence type="ECO:0000256" key="2">
    <source>
        <dbReference type="ARBA" id="ARBA00022598"/>
    </source>
</evidence>
<feature type="binding site" evidence="10">
    <location>
        <position position="335"/>
    </location>
    <ligand>
        <name>GMP</name>
        <dbReference type="ChEBI" id="CHEBI:58115"/>
    </ligand>
</feature>
<evidence type="ECO:0000256" key="1">
    <source>
        <dbReference type="ARBA" id="ARBA00012726"/>
    </source>
</evidence>
<dbReference type="InterPro" id="IPR017510">
    <property type="entry name" value="RtcB2"/>
</dbReference>
<accession>E7GC37</accession>
<dbReference type="PANTHER" id="PTHR11118:SF1">
    <property type="entry name" value="RNA-SPLICING LIGASE RTCB HOMOLOG"/>
    <property type="match status" value="1"/>
</dbReference>
<dbReference type="GO" id="GO:0042245">
    <property type="term" value="P:RNA repair"/>
    <property type="evidence" value="ECO:0007669"/>
    <property type="project" value="UniProtKB-KW"/>
</dbReference>
<dbReference type="NCBIfam" id="TIGR03073">
    <property type="entry name" value="release_rtcB"/>
    <property type="match status" value="1"/>
</dbReference>
<reference evidence="12 13" key="1">
    <citation type="submission" date="2010-12" db="EMBL/GenBank/DDBJ databases">
        <title>The Genome Sequence of Coprobacillus sp. strain 29_1.</title>
        <authorList>
            <consortium name="The Broad Institute Genome Sequencing Platform"/>
            <person name="Earl A."/>
            <person name="Ward D."/>
            <person name="Feldgarden M."/>
            <person name="Gevers D."/>
            <person name="Daigneault M."/>
            <person name="Sibley C.D."/>
            <person name="White A."/>
            <person name="Strauss J."/>
            <person name="Allen-Vercoe E."/>
            <person name="Young S.K."/>
            <person name="Zeng Q."/>
            <person name="Gargeya S."/>
            <person name="Fitzgerald M."/>
            <person name="Haas B."/>
            <person name="Abouelleil A."/>
            <person name="Alvarado L."/>
            <person name="Arachchi H.M."/>
            <person name="Berlin A."/>
            <person name="Brown A."/>
            <person name="Chapman S.B."/>
            <person name="Chen Z."/>
            <person name="Dunbar C."/>
            <person name="Freedman E."/>
            <person name="Gearin G."/>
            <person name="Gellesch M."/>
            <person name="Goldberg J."/>
            <person name="Griggs A."/>
            <person name="Gujja S."/>
            <person name="Heilman E."/>
            <person name="Heiman D."/>
            <person name="Howarth C."/>
            <person name="Larson L."/>
            <person name="Lui A."/>
            <person name="MacDonald P.J.P."/>
            <person name="Mehta T."/>
            <person name="Montmayeur A."/>
            <person name="Murphy C."/>
            <person name="Neiman D."/>
            <person name="Pearson M."/>
            <person name="Priest M."/>
            <person name="Roberts A."/>
            <person name="Saif S."/>
            <person name="Shea T."/>
            <person name="Shenoy N."/>
            <person name="Sisk P."/>
            <person name="Stolte C."/>
            <person name="Sykes S."/>
            <person name="White J."/>
            <person name="Yandava C."/>
            <person name="Nusbaum C."/>
            <person name="Birren B."/>
        </authorList>
    </citation>
    <scope>NUCLEOTIDE SEQUENCE [LARGE SCALE GENOMIC DNA]</scope>
    <source>
        <strain evidence="12 13">29_1</strain>
    </source>
</reference>
<feature type="binding site" evidence="10">
    <location>
        <position position="241"/>
    </location>
    <ligand>
        <name>GMP</name>
        <dbReference type="ChEBI" id="CHEBI:58115"/>
    </ligand>
</feature>
<organism evidence="12 13">
    <name type="scientific">Coprobacillus cateniformis</name>
    <dbReference type="NCBI Taxonomy" id="100884"/>
    <lineage>
        <taxon>Bacteria</taxon>
        <taxon>Bacillati</taxon>
        <taxon>Bacillota</taxon>
        <taxon>Erysipelotrichia</taxon>
        <taxon>Erysipelotrichales</taxon>
        <taxon>Coprobacillaceae</taxon>
        <taxon>Coprobacillus</taxon>
    </lineage>
</organism>
<dbReference type="Gene3D" id="3.90.1860.10">
    <property type="entry name" value="tRNA-splicing ligase RtcB"/>
    <property type="match status" value="2"/>
</dbReference>
<evidence type="ECO:0000256" key="11">
    <source>
        <dbReference type="PIRSR" id="PIRSR601233-3"/>
    </source>
</evidence>
<comment type="caution">
    <text evidence="12">The sequence shown here is derived from an EMBL/GenBank/DDBJ whole genome shotgun (WGS) entry which is preliminary data.</text>
</comment>
<feature type="binding site" evidence="11">
    <location>
        <position position="137"/>
    </location>
    <ligand>
        <name>Mn(2+)</name>
        <dbReference type="ChEBI" id="CHEBI:29035"/>
        <label>2</label>
    </ligand>
</feature>
<evidence type="ECO:0000313" key="12">
    <source>
        <dbReference type="EMBL" id="EFW04448.1"/>
    </source>
</evidence>
<evidence type="ECO:0000256" key="10">
    <source>
        <dbReference type="PIRSR" id="PIRSR601233-2"/>
    </source>
</evidence>
<feature type="binding site" evidence="11">
    <location>
        <position position="106"/>
    </location>
    <ligand>
        <name>Mn(2+)</name>
        <dbReference type="ChEBI" id="CHEBI:29035"/>
        <label>1</label>
    </ligand>
</feature>
<evidence type="ECO:0000313" key="13">
    <source>
        <dbReference type="Proteomes" id="UP000003157"/>
    </source>
</evidence>
<dbReference type="EC" id="6.5.1.8" evidence="1"/>
<dbReference type="GO" id="GO:0003972">
    <property type="term" value="F:RNA ligase (ATP) activity"/>
    <property type="evidence" value="ECO:0007669"/>
    <property type="project" value="TreeGrafter"/>
</dbReference>
<evidence type="ECO:0000256" key="3">
    <source>
        <dbReference type="ARBA" id="ARBA00022723"/>
    </source>
</evidence>
<dbReference type="GO" id="GO:0046872">
    <property type="term" value="F:metal ion binding"/>
    <property type="evidence" value="ECO:0007669"/>
    <property type="project" value="UniProtKB-KW"/>
</dbReference>
<evidence type="ECO:0000256" key="4">
    <source>
        <dbReference type="ARBA" id="ARBA00022741"/>
    </source>
</evidence>
<keyword evidence="3 11" id="KW-0479">Metal-binding</keyword>
<sequence length="336" mass="38596">MGIKIIRNNKLWMEEEAILHLEKIAHFDGVEDVVGLPDLHESKVPVGMTVKSKDVIYPFLIGNDIGCGMSLFDTNIKLKKFNTEKYVKKLSNTKLIGKYSIGGGNHFAEYQKIEKIFNKEEAKKINLHQNHLFMLVHSGSRKLGDNIYREYASLEGLTVGSREFKKYLVLHQKAVEYARENRIGVVNALMDKIEVKYDNHLIIDCMHNYLGYDDGYFYHHKGSISARSEYAVIAGSRGSYSYVVKCIPTEETLFSISHGSGRKWARNLCKGRLETKYKKDELKTTKLKSQVICDNQLLYEEATEAYKDIEDVIDTLLEYKTIELVARLKPLVTYKC</sequence>
<feature type="binding site" evidence="10">
    <location>
        <begin position="105"/>
        <end position="109"/>
    </location>
    <ligand>
        <name>GMP</name>
        <dbReference type="ChEBI" id="CHEBI:58115"/>
    </ligand>
</feature>
<dbReference type="PANTHER" id="PTHR11118">
    <property type="entry name" value="RNA-SPLICING LIGASE RTCB HOMOLOG"/>
    <property type="match status" value="1"/>
</dbReference>
<keyword evidence="2" id="KW-0436">Ligase</keyword>
<dbReference type="HOGENOM" id="CLU_022279_3_0_9"/>
<evidence type="ECO:0000256" key="9">
    <source>
        <dbReference type="PIRSR" id="PIRSR601233-1"/>
    </source>
</evidence>
<dbReference type="eggNOG" id="COG1690">
    <property type="taxonomic scope" value="Bacteria"/>
</dbReference>
<dbReference type="GeneID" id="78230261"/>
<dbReference type="GO" id="GO:0005525">
    <property type="term" value="F:GTP binding"/>
    <property type="evidence" value="ECO:0007669"/>
    <property type="project" value="UniProtKB-KW"/>
</dbReference>
<keyword evidence="13" id="KW-1185">Reference proteome</keyword>
<name>E7GC37_9FIRM</name>
<feature type="binding site" evidence="10">
    <location>
        <begin position="207"/>
        <end position="208"/>
    </location>
    <ligand>
        <name>GMP</name>
        <dbReference type="ChEBI" id="CHEBI:58115"/>
    </ligand>
</feature>
<dbReference type="OrthoDB" id="9802323at2"/>